<dbReference type="Proteomes" id="UP000274117">
    <property type="component" value="Unassembled WGS sequence"/>
</dbReference>
<evidence type="ECO:0000256" key="3">
    <source>
        <dbReference type="ARBA" id="ARBA00023015"/>
    </source>
</evidence>
<evidence type="ECO:0000259" key="7">
    <source>
        <dbReference type="PROSITE" id="PS51099"/>
    </source>
</evidence>
<dbReference type="PANTHER" id="PTHR30185">
    <property type="entry name" value="CRYPTIC BETA-GLUCOSIDE BGL OPERON ANTITERMINATOR"/>
    <property type="match status" value="1"/>
</dbReference>
<dbReference type="SUPFAM" id="SSF55804">
    <property type="entry name" value="Phoshotransferase/anion transport protein"/>
    <property type="match status" value="1"/>
</dbReference>
<dbReference type="InterPro" id="IPR011608">
    <property type="entry name" value="PRD"/>
</dbReference>
<dbReference type="InterPro" id="IPR002178">
    <property type="entry name" value="PTS_EIIA_type-2_dom"/>
</dbReference>
<dbReference type="GO" id="GO:0009401">
    <property type="term" value="P:phosphoenolpyruvate-dependent sugar phosphotransferase system"/>
    <property type="evidence" value="ECO:0007669"/>
    <property type="project" value="InterPro"/>
</dbReference>
<reference evidence="9 10" key="1">
    <citation type="submission" date="2018-11" db="EMBL/GenBank/DDBJ databases">
        <authorList>
            <person name="Stevens M.J."/>
            <person name="Cernela N."/>
            <person name="Spoerry Serrano N."/>
            <person name="Schmitt S."/>
            <person name="Schrenzel J."/>
            <person name="Stephan R."/>
        </authorList>
    </citation>
    <scope>NUCLEOTIDE SEQUENCE [LARGE SCALE GENOMIC DNA]</scope>
    <source>
        <strain evidence="9 10">PP422</strain>
    </source>
</reference>
<dbReference type="Gene3D" id="3.40.50.2300">
    <property type="match status" value="1"/>
</dbReference>
<organism evidence="9 10">
    <name type="scientific">Streptococcus suis</name>
    <dbReference type="NCBI Taxonomy" id="1307"/>
    <lineage>
        <taxon>Bacteria</taxon>
        <taxon>Bacillati</taxon>
        <taxon>Bacillota</taxon>
        <taxon>Bacilli</taxon>
        <taxon>Lactobacillales</taxon>
        <taxon>Streptococcaceae</taxon>
        <taxon>Streptococcus</taxon>
    </lineage>
</organism>
<dbReference type="InterPro" id="IPR013011">
    <property type="entry name" value="PTS_EIIB_2"/>
</dbReference>
<dbReference type="PANTHER" id="PTHR30185:SF18">
    <property type="entry name" value="TRANSCRIPTIONAL REGULATOR MTLR"/>
    <property type="match status" value="1"/>
</dbReference>
<keyword evidence="4" id="KW-0010">Activator</keyword>
<protein>
    <submittedName>
        <fullName evidence="9">PRD domain-containing protein</fullName>
    </submittedName>
</protein>
<dbReference type="Gene3D" id="1.10.1790.10">
    <property type="entry name" value="PRD domain"/>
    <property type="match status" value="2"/>
</dbReference>
<evidence type="ECO:0000313" key="9">
    <source>
        <dbReference type="EMBL" id="RRR53224.1"/>
    </source>
</evidence>
<dbReference type="GO" id="GO:0006355">
    <property type="term" value="P:regulation of DNA-templated transcription"/>
    <property type="evidence" value="ECO:0007669"/>
    <property type="project" value="InterPro"/>
</dbReference>
<dbReference type="EMBL" id="RSDO01000007">
    <property type="protein sequence ID" value="RRR53224.1"/>
    <property type="molecule type" value="Genomic_DNA"/>
</dbReference>
<dbReference type="SUPFAM" id="SSF46894">
    <property type="entry name" value="C-terminal effector domain of the bipartite response regulators"/>
    <property type="match status" value="1"/>
</dbReference>
<dbReference type="InterPro" id="IPR007737">
    <property type="entry name" value="Mga_HTH"/>
</dbReference>
<evidence type="ECO:0000256" key="5">
    <source>
        <dbReference type="ARBA" id="ARBA00023163"/>
    </source>
</evidence>
<evidence type="ECO:0000256" key="1">
    <source>
        <dbReference type="ARBA" id="ARBA00022679"/>
    </source>
</evidence>
<dbReference type="InterPro" id="IPR016152">
    <property type="entry name" value="PTrfase/Anion_transptr"/>
</dbReference>
<dbReference type="InterPro" id="IPR013196">
    <property type="entry name" value="HTH_11"/>
</dbReference>
<feature type="domain" description="PTS EIIA type-2" evidence="6">
    <location>
        <begin position="516"/>
        <end position="659"/>
    </location>
</feature>
<keyword evidence="3" id="KW-0805">Transcription regulation</keyword>
<dbReference type="PROSITE" id="PS51372">
    <property type="entry name" value="PRD_2"/>
    <property type="match status" value="2"/>
</dbReference>
<dbReference type="GO" id="GO:0003677">
    <property type="term" value="F:DNA binding"/>
    <property type="evidence" value="ECO:0007669"/>
    <property type="project" value="InterPro"/>
</dbReference>
<dbReference type="Pfam" id="PF00874">
    <property type="entry name" value="PRD"/>
    <property type="match status" value="2"/>
</dbReference>
<dbReference type="PROSITE" id="PS51094">
    <property type="entry name" value="PTS_EIIA_TYPE_2"/>
    <property type="match status" value="1"/>
</dbReference>
<dbReference type="InterPro" id="IPR036634">
    <property type="entry name" value="PRD_sf"/>
</dbReference>
<dbReference type="InterPro" id="IPR036095">
    <property type="entry name" value="PTS_EIIB-like_sf"/>
</dbReference>
<evidence type="ECO:0000256" key="4">
    <source>
        <dbReference type="ARBA" id="ARBA00023159"/>
    </source>
</evidence>
<feature type="domain" description="PRD" evidence="8">
    <location>
        <begin position="189"/>
        <end position="292"/>
    </location>
</feature>
<reference evidence="9 10" key="2">
    <citation type="submission" date="2018-12" db="EMBL/GenBank/DDBJ databases">
        <title>Whole-genome sequences of fifteen clinical Streptococcus suis strains isolated from pigs between 2006 and 2018.</title>
        <authorList>
            <person name="Stevens M.J.A."/>
            <person name="Cernela N."/>
            <person name="Spoerry Serrano N."/>
            <person name="Schmitt S."/>
            <person name="Schrenzel J."/>
            <person name="Stephan R."/>
        </authorList>
    </citation>
    <scope>NUCLEOTIDE SEQUENCE [LARGE SCALE GENOMIC DNA]</scope>
    <source>
        <strain evidence="9 10">PP422</strain>
    </source>
</reference>
<keyword evidence="1" id="KW-0808">Transferase</keyword>
<dbReference type="InterPro" id="IPR050661">
    <property type="entry name" value="BglG_antiterminators"/>
</dbReference>
<dbReference type="CDD" id="cd05568">
    <property type="entry name" value="PTS_IIB_bgl_like"/>
    <property type="match status" value="1"/>
</dbReference>
<keyword evidence="5" id="KW-0804">Transcription</keyword>
<gene>
    <name evidence="9" type="ORF">EI998_05005</name>
</gene>
<proteinExistence type="predicted"/>
<dbReference type="Gene3D" id="3.40.930.10">
    <property type="entry name" value="Mannitol-specific EII, Chain A"/>
    <property type="match status" value="1"/>
</dbReference>
<dbReference type="Pfam" id="PF05043">
    <property type="entry name" value="Mga"/>
    <property type="match status" value="1"/>
</dbReference>
<name>A0A426TFB6_STRSU</name>
<feature type="domain" description="PRD" evidence="8">
    <location>
        <begin position="296"/>
        <end position="403"/>
    </location>
</feature>
<dbReference type="Gene3D" id="1.10.10.10">
    <property type="entry name" value="Winged helix-like DNA-binding domain superfamily/Winged helix DNA-binding domain"/>
    <property type="match status" value="2"/>
</dbReference>
<dbReference type="GO" id="GO:0008982">
    <property type="term" value="F:protein-N(PI)-phosphohistidine-sugar phosphotransferase activity"/>
    <property type="evidence" value="ECO:0007669"/>
    <property type="project" value="InterPro"/>
</dbReference>
<dbReference type="InterPro" id="IPR036388">
    <property type="entry name" value="WH-like_DNA-bd_sf"/>
</dbReference>
<evidence type="ECO:0000259" key="6">
    <source>
        <dbReference type="PROSITE" id="PS51094"/>
    </source>
</evidence>
<evidence type="ECO:0000259" key="8">
    <source>
        <dbReference type="PROSITE" id="PS51372"/>
    </source>
</evidence>
<evidence type="ECO:0000256" key="2">
    <source>
        <dbReference type="ARBA" id="ARBA00022737"/>
    </source>
</evidence>
<dbReference type="PROSITE" id="PS51099">
    <property type="entry name" value="PTS_EIIB_TYPE_2"/>
    <property type="match status" value="1"/>
</dbReference>
<dbReference type="InterPro" id="IPR016032">
    <property type="entry name" value="Sig_transdc_resp-reg_C-effctor"/>
</dbReference>
<feature type="domain" description="PTS EIIB type-2" evidence="7">
    <location>
        <begin position="406"/>
        <end position="498"/>
    </location>
</feature>
<accession>A0A426TFB6</accession>
<evidence type="ECO:0000313" key="10">
    <source>
        <dbReference type="Proteomes" id="UP000274117"/>
    </source>
</evidence>
<dbReference type="Pfam" id="PF00359">
    <property type="entry name" value="PTS_EIIA_2"/>
    <property type="match status" value="1"/>
</dbReference>
<dbReference type="AlphaFoldDB" id="A0A426TFB6"/>
<sequence length="663" mass="77102">MLSKKERQLLQYLENHRDSYTTSKQLADYLSCSDRTVRTYLKQINEVIESPTYSNVLIIHSKQGYGYQLEIMDEGRFQEMMSESTNLDGMSDSHGRYHYILNKLLFEQAELYFDDLADELFISRSTLSHEFKKIRRDLSKYNLIIESKANKGVYVLGDEWDKRRFIMDYFFRDNFFKSMHNYIGGNIGQSPISLEELTLIVLDECQEANLKLSDFVIQNLVIHISLALRRISEGFRMAPIEELASELYQAEQMTAQKILDRIYKATGIMCPKEEIDYITLHLVSKGKLLAKESHQYEEMQLREELVSVLESSSLAKEYQFQQDSQLLEGVVTHMTTLLVRLKTKVHLENPLRDEIREQYSQAFELTRTILQEMPLLSAFHISDDEVAYVALHFMAAMERLKEKYKYRILVICATGYGSAQLLRNRIERELGNMVHIEDVIGYYDLSDARLENIDFIISSIDLSNLVFSVPVFTVSVFLTSDEVRQIKQSVKEPRFSSRPTIDFERQRFSNLETLFEQYFSETCFMKVERIDKESLLQEMAKQLSLGEAPDFAGNLLDHIHQREQMSSIVFSERIAVPHPIKPISNRHKIGVAIISDGLKWNEASPSIQLVFLPSPSVYQNEGMVRLTSQIVALLEEENLQQEMLACQTFQEFKEIFLKIGDKK</sequence>
<dbReference type="SUPFAM" id="SSF52794">
    <property type="entry name" value="PTS system IIB component-like"/>
    <property type="match status" value="1"/>
</dbReference>
<comment type="caution">
    <text evidence="9">The sequence shown here is derived from an EMBL/GenBank/DDBJ whole genome shotgun (WGS) entry which is preliminary data.</text>
</comment>
<dbReference type="SUPFAM" id="SSF63520">
    <property type="entry name" value="PTS-regulatory domain, PRD"/>
    <property type="match status" value="2"/>
</dbReference>
<dbReference type="Pfam" id="PF08279">
    <property type="entry name" value="HTH_11"/>
    <property type="match status" value="1"/>
</dbReference>
<keyword evidence="2" id="KW-0677">Repeat</keyword>